<dbReference type="Proteomes" id="UP000193303">
    <property type="component" value="Unassembled WGS sequence"/>
</dbReference>
<organism evidence="1 2">
    <name type="scientific">Neisseria dumasiana</name>
    <dbReference type="NCBI Taxonomy" id="1931275"/>
    <lineage>
        <taxon>Bacteria</taxon>
        <taxon>Pseudomonadati</taxon>
        <taxon>Pseudomonadota</taxon>
        <taxon>Betaproteobacteria</taxon>
        <taxon>Neisseriales</taxon>
        <taxon>Neisseriaceae</taxon>
        <taxon>Neisseria</taxon>
    </lineage>
</organism>
<evidence type="ECO:0000313" key="2">
    <source>
        <dbReference type="Proteomes" id="UP000193303"/>
    </source>
</evidence>
<gene>
    <name evidence="1" type="ORF">BV912_02055</name>
</gene>
<sequence>MRNGLFVLIVVAVALVAGFAAFVAARELAFGVPTAYAEPLLIEMHPQAVADADAFQTASLSAADLMAAKDAEARAAEIEALKAYEQADFDFMRGVVYEPTGD</sequence>
<proteinExistence type="predicted"/>
<dbReference type="RefSeq" id="WP_085358080.1">
    <property type="nucleotide sequence ID" value="NZ_MTAB01000003.1"/>
</dbReference>
<dbReference type="AlphaFoldDB" id="A0A1X3DKH7"/>
<name>A0A1X3DKH7_9NEIS</name>
<reference evidence="2" key="1">
    <citation type="submission" date="2017-01" db="EMBL/GenBank/DDBJ databases">
        <authorList>
            <person name="Mah S.A."/>
            <person name="Swanson W.J."/>
            <person name="Moy G.W."/>
            <person name="Vacquier V.D."/>
        </authorList>
    </citation>
    <scope>NUCLEOTIDE SEQUENCE [LARGE SCALE GENOMIC DNA]</scope>
    <source>
        <strain evidence="2">124861</strain>
    </source>
</reference>
<comment type="caution">
    <text evidence="1">The sequence shown here is derived from an EMBL/GenBank/DDBJ whole genome shotgun (WGS) entry which is preliminary data.</text>
</comment>
<evidence type="ECO:0000313" key="1">
    <source>
        <dbReference type="EMBL" id="OSI24660.1"/>
    </source>
</evidence>
<protein>
    <submittedName>
        <fullName evidence="1">Uncharacterized protein</fullName>
    </submittedName>
</protein>
<accession>A0A1X3DKH7</accession>
<dbReference type="EMBL" id="MTAB01000003">
    <property type="protein sequence ID" value="OSI24660.1"/>
    <property type="molecule type" value="Genomic_DNA"/>
</dbReference>